<evidence type="ECO:0000256" key="6">
    <source>
        <dbReference type="ARBA" id="ARBA00023002"/>
    </source>
</evidence>
<comment type="function">
    <text evidence="7">Key enzyme in folate metabolism. Catalyzes an essential reaction for de novo glycine and purine synthesis, and for DNA precursor synthesis.</text>
</comment>
<protein>
    <recommendedName>
        <fullName evidence="3">dihydrofolate reductase</fullName>
        <ecNumber evidence="3">1.5.1.3</ecNumber>
    </recommendedName>
</protein>
<keyword evidence="5" id="KW-0521">NADP</keyword>
<evidence type="ECO:0000256" key="7">
    <source>
        <dbReference type="ARBA" id="ARBA00025067"/>
    </source>
</evidence>
<dbReference type="InterPro" id="IPR024072">
    <property type="entry name" value="DHFR-like_dom_sf"/>
</dbReference>
<gene>
    <name evidence="9" type="ORF">T190115A13A_20135</name>
</gene>
<comment type="pathway">
    <text evidence="1">Cofactor biosynthesis; tetrahydrofolate biosynthesis; 5,6,7,8-tetrahydrofolate from 7,8-dihydrofolate: step 1/1.</text>
</comment>
<evidence type="ECO:0000256" key="3">
    <source>
        <dbReference type="ARBA" id="ARBA00012856"/>
    </source>
</evidence>
<comment type="similarity">
    <text evidence="2">Belongs to the dihydrofolate reductase family.</text>
</comment>
<feature type="domain" description="DHFR" evidence="8">
    <location>
        <begin position="153"/>
        <end position="313"/>
    </location>
</feature>
<dbReference type="InterPro" id="IPR012259">
    <property type="entry name" value="DHFR"/>
</dbReference>
<comment type="caution">
    <text evidence="9">The sequence shown here is derived from an EMBL/GenBank/DDBJ whole genome shotgun (WGS) entry which is preliminary data.</text>
</comment>
<dbReference type="Proteomes" id="UP001497602">
    <property type="component" value="Unassembled WGS sequence"/>
</dbReference>
<dbReference type="PANTHER" id="PTHR48069:SF3">
    <property type="entry name" value="DIHYDROFOLATE REDUCTASE"/>
    <property type="match status" value="1"/>
</dbReference>
<dbReference type="EMBL" id="CAXJRC010000022">
    <property type="protein sequence ID" value="CAL2106855.1"/>
    <property type="molecule type" value="Genomic_DNA"/>
</dbReference>
<keyword evidence="6 9" id="KW-0560">Oxidoreductase</keyword>
<dbReference type="RefSeq" id="WP_348738579.1">
    <property type="nucleotide sequence ID" value="NZ_CAXJRC010000022.1"/>
</dbReference>
<keyword evidence="10" id="KW-1185">Reference proteome</keyword>
<dbReference type="PANTHER" id="PTHR48069">
    <property type="entry name" value="DIHYDROFOLATE REDUCTASE"/>
    <property type="match status" value="1"/>
</dbReference>
<evidence type="ECO:0000256" key="5">
    <source>
        <dbReference type="ARBA" id="ARBA00022857"/>
    </source>
</evidence>
<accession>A0ABP1F909</accession>
<dbReference type="CDD" id="cd00209">
    <property type="entry name" value="DHFR"/>
    <property type="match status" value="1"/>
</dbReference>
<reference evidence="9 10" key="1">
    <citation type="submission" date="2024-05" db="EMBL/GenBank/DDBJ databases">
        <authorList>
            <person name="Duchaud E."/>
        </authorList>
    </citation>
    <scope>NUCLEOTIDE SEQUENCE [LARGE SCALE GENOMIC DNA]</scope>
    <source>
        <strain evidence="9">Ena-SAMPLE-TAB-13-05-2024-13:56:06:370-140305</strain>
    </source>
</reference>
<dbReference type="EC" id="1.5.1.3" evidence="3"/>
<keyword evidence="4" id="KW-0554">One-carbon metabolism</keyword>
<dbReference type="SUPFAM" id="SSF109854">
    <property type="entry name" value="DinB/YfiT-like putative metalloenzymes"/>
    <property type="match status" value="1"/>
</dbReference>
<dbReference type="Pfam" id="PF00186">
    <property type="entry name" value="DHFR_1"/>
    <property type="match status" value="1"/>
</dbReference>
<evidence type="ECO:0000256" key="4">
    <source>
        <dbReference type="ARBA" id="ARBA00022563"/>
    </source>
</evidence>
<evidence type="ECO:0000313" key="10">
    <source>
        <dbReference type="Proteomes" id="UP001497602"/>
    </source>
</evidence>
<name>A0ABP1F909_9FLAO</name>
<dbReference type="PROSITE" id="PS51330">
    <property type="entry name" value="DHFR_2"/>
    <property type="match status" value="1"/>
</dbReference>
<dbReference type="InterPro" id="IPR034660">
    <property type="entry name" value="DinB/YfiT-like"/>
</dbReference>
<evidence type="ECO:0000259" key="8">
    <source>
        <dbReference type="PROSITE" id="PS51330"/>
    </source>
</evidence>
<dbReference type="InterPro" id="IPR001796">
    <property type="entry name" value="DHFR_dom"/>
</dbReference>
<dbReference type="Gene3D" id="1.20.120.450">
    <property type="entry name" value="dinb family like domain"/>
    <property type="match status" value="1"/>
</dbReference>
<sequence length="314" mass="36946">MGEKYVEEHIQALTDIIEYFPKKLAFISEKEWTEKRQGKWSKKEVLGHLVDSAFNNLQRYIRVQYEEVPHIVYYQNEWVQLQNWQNVKVEDIITLWIAINKQIVVIWRNFPKEKVKSRVNVSKDKEEIYTFAELIEDYIQHFKHHAKQIIPKMITVIAAIGKNNELGKGNDLIWHLPADLKRFKKTTSGHHILMGRNTFESIGKPLPNRTTIIITRDKSYTKENCLIAHSVEEALELAKGDDEIFIIGGAQIYAEVLKSGYVDKLDITHVHQDFEADVYFPEIDTALWKEVKREDFKADEKNKYAYSFVSYSRK</sequence>
<dbReference type="GO" id="GO:0004146">
    <property type="term" value="F:dihydrofolate reductase activity"/>
    <property type="evidence" value="ECO:0007669"/>
    <property type="project" value="UniProtKB-EC"/>
</dbReference>
<dbReference type="Gene3D" id="3.40.430.10">
    <property type="entry name" value="Dihydrofolate Reductase, subunit A"/>
    <property type="match status" value="1"/>
</dbReference>
<evidence type="ECO:0000256" key="1">
    <source>
        <dbReference type="ARBA" id="ARBA00004903"/>
    </source>
</evidence>
<evidence type="ECO:0000313" key="9">
    <source>
        <dbReference type="EMBL" id="CAL2106855.1"/>
    </source>
</evidence>
<dbReference type="SUPFAM" id="SSF53597">
    <property type="entry name" value="Dihydrofolate reductase-like"/>
    <property type="match status" value="1"/>
</dbReference>
<organism evidence="9 10">
    <name type="scientific">Tenacibaculum vairaonense</name>
    <dbReference type="NCBI Taxonomy" id="3137860"/>
    <lineage>
        <taxon>Bacteria</taxon>
        <taxon>Pseudomonadati</taxon>
        <taxon>Bacteroidota</taxon>
        <taxon>Flavobacteriia</taxon>
        <taxon>Flavobacteriales</taxon>
        <taxon>Flavobacteriaceae</taxon>
        <taxon>Tenacibaculum</taxon>
    </lineage>
</organism>
<evidence type="ECO:0000256" key="2">
    <source>
        <dbReference type="ARBA" id="ARBA00009539"/>
    </source>
</evidence>
<dbReference type="PRINTS" id="PR00070">
    <property type="entry name" value="DHFR"/>
</dbReference>
<proteinExistence type="inferred from homology"/>